<dbReference type="EMBL" id="CP022188">
    <property type="protein sequence ID" value="AWI80203.1"/>
    <property type="molecule type" value="Genomic_DNA"/>
</dbReference>
<gene>
    <name evidence="5" type="ORF">CEW87_12995</name>
</gene>
<evidence type="ECO:0000256" key="1">
    <source>
        <dbReference type="ARBA" id="ARBA00023015"/>
    </source>
</evidence>
<dbReference type="SUPFAM" id="SSF46785">
    <property type="entry name" value="Winged helix' DNA-binding domain"/>
    <property type="match status" value="1"/>
</dbReference>
<dbReference type="PRINTS" id="PR00033">
    <property type="entry name" value="HTHASNC"/>
</dbReference>
<evidence type="ECO:0000256" key="2">
    <source>
        <dbReference type="ARBA" id="ARBA00023125"/>
    </source>
</evidence>
<evidence type="ECO:0000259" key="4">
    <source>
        <dbReference type="PROSITE" id="PS50956"/>
    </source>
</evidence>
<dbReference type="Gene3D" id="3.30.70.920">
    <property type="match status" value="1"/>
</dbReference>
<dbReference type="SMART" id="SM00344">
    <property type="entry name" value="HTH_ASNC"/>
    <property type="match status" value="1"/>
</dbReference>
<keyword evidence="1" id="KW-0805">Transcription regulation</keyword>
<dbReference type="AlphaFoldDB" id="A0A2U8H3K5"/>
<evidence type="ECO:0000256" key="3">
    <source>
        <dbReference type="ARBA" id="ARBA00023163"/>
    </source>
</evidence>
<dbReference type="InterPro" id="IPR019887">
    <property type="entry name" value="Tscrpt_reg_AsnC/Lrp_C"/>
</dbReference>
<feature type="domain" description="HTH asnC-type" evidence="4">
    <location>
        <begin position="4"/>
        <end position="65"/>
    </location>
</feature>
<dbReference type="PANTHER" id="PTHR30154">
    <property type="entry name" value="LEUCINE-RESPONSIVE REGULATORY PROTEIN"/>
    <property type="match status" value="1"/>
</dbReference>
<accession>A0A2U8H3K5</accession>
<dbReference type="Pfam" id="PF01037">
    <property type="entry name" value="AsnC_trans_reg"/>
    <property type="match status" value="1"/>
</dbReference>
<organism evidence="5 6">
    <name type="scientific">Parazoarcus communis</name>
    <dbReference type="NCBI Taxonomy" id="41977"/>
    <lineage>
        <taxon>Bacteria</taxon>
        <taxon>Pseudomonadati</taxon>
        <taxon>Pseudomonadota</taxon>
        <taxon>Betaproteobacteria</taxon>
        <taxon>Rhodocyclales</taxon>
        <taxon>Zoogloeaceae</taxon>
        <taxon>Parazoarcus</taxon>
    </lineage>
</organism>
<keyword evidence="2" id="KW-0238">DNA-binding</keyword>
<dbReference type="PROSITE" id="PS50956">
    <property type="entry name" value="HTH_ASNC_2"/>
    <property type="match status" value="1"/>
</dbReference>
<name>A0A2U8H3K5_9RHOO</name>
<sequence length="165" mass="18297">MIDLDKYDLQLLSELQTDGQASNAVLAERIHLSPSQVSRRVQRLEQSGFIERYVALLRPAAIGLGVTAFVNVSLERHGEVHTDAFTDAIRDMEEVLECFAISGEADYLLRVMTPSLPALSDFMLHRLMRIGGVRSVKSNIALTELKRSTRLPLDHLGNAPKAKAT</sequence>
<dbReference type="SUPFAM" id="SSF54909">
    <property type="entry name" value="Dimeric alpha+beta barrel"/>
    <property type="match status" value="1"/>
</dbReference>
<dbReference type="Pfam" id="PF13412">
    <property type="entry name" value="HTH_24"/>
    <property type="match status" value="1"/>
</dbReference>
<proteinExistence type="predicted"/>
<dbReference type="InterPro" id="IPR036388">
    <property type="entry name" value="WH-like_DNA-bd_sf"/>
</dbReference>
<dbReference type="GO" id="GO:0043565">
    <property type="term" value="F:sequence-specific DNA binding"/>
    <property type="evidence" value="ECO:0007669"/>
    <property type="project" value="InterPro"/>
</dbReference>
<evidence type="ECO:0000313" key="5">
    <source>
        <dbReference type="EMBL" id="AWI80203.1"/>
    </source>
</evidence>
<dbReference type="GO" id="GO:0043200">
    <property type="term" value="P:response to amino acid"/>
    <property type="evidence" value="ECO:0007669"/>
    <property type="project" value="TreeGrafter"/>
</dbReference>
<dbReference type="InterPro" id="IPR036390">
    <property type="entry name" value="WH_DNA-bd_sf"/>
</dbReference>
<reference evidence="5 6" key="1">
    <citation type="submission" date="2017-06" db="EMBL/GenBank/DDBJ databases">
        <title>Azoarcus sp. TSNA42 complete genome sequence.</title>
        <authorList>
            <person name="Woo J.-H."/>
            <person name="Kim H.-S."/>
        </authorList>
    </citation>
    <scope>NUCLEOTIDE SEQUENCE [LARGE SCALE GENOMIC DNA]</scope>
    <source>
        <strain evidence="5 6">TSNA42</strain>
    </source>
</reference>
<evidence type="ECO:0000313" key="6">
    <source>
        <dbReference type="Proteomes" id="UP000244902"/>
    </source>
</evidence>
<dbReference type="RefSeq" id="WP_108973596.1">
    <property type="nucleotide sequence ID" value="NZ_CP022188.1"/>
</dbReference>
<dbReference type="GO" id="GO:0005829">
    <property type="term" value="C:cytosol"/>
    <property type="evidence" value="ECO:0007669"/>
    <property type="project" value="TreeGrafter"/>
</dbReference>
<dbReference type="Proteomes" id="UP000244902">
    <property type="component" value="Chromosome"/>
</dbReference>
<dbReference type="InterPro" id="IPR011008">
    <property type="entry name" value="Dimeric_a/b-barrel"/>
</dbReference>
<dbReference type="Gene3D" id="1.10.10.10">
    <property type="entry name" value="Winged helix-like DNA-binding domain superfamily/Winged helix DNA-binding domain"/>
    <property type="match status" value="1"/>
</dbReference>
<keyword evidence="3" id="KW-0804">Transcription</keyword>
<dbReference type="OrthoDB" id="8526125at2"/>
<dbReference type="InterPro" id="IPR019888">
    <property type="entry name" value="Tscrpt_reg_AsnC-like"/>
</dbReference>
<dbReference type="InterPro" id="IPR000485">
    <property type="entry name" value="AsnC-type_HTH_dom"/>
</dbReference>
<protein>
    <submittedName>
        <fullName evidence="5">AsnC family transcriptional regulator</fullName>
    </submittedName>
</protein>
<dbReference type="PANTHER" id="PTHR30154:SF34">
    <property type="entry name" value="TRANSCRIPTIONAL REGULATOR AZLB"/>
    <property type="match status" value="1"/>
</dbReference>